<accession>B6WQX6</accession>
<dbReference type="EMBL" id="ABXU01000021">
    <property type="protein sequence ID" value="EEB34583.1"/>
    <property type="molecule type" value="Genomic_DNA"/>
</dbReference>
<reference evidence="1 2" key="1">
    <citation type="submission" date="2008-10" db="EMBL/GenBank/DDBJ databases">
        <title>Draft genome sequence of Desulvovibrio piger (ATCC 29098).</title>
        <authorList>
            <person name="Sudarsanam P."/>
            <person name="Ley R."/>
            <person name="Guruge J."/>
            <person name="Turnbaugh P.J."/>
            <person name="Mahowald M."/>
            <person name="Liep D."/>
            <person name="Gordon J."/>
        </authorList>
    </citation>
    <scope>NUCLEOTIDE SEQUENCE [LARGE SCALE GENOMIC DNA]</scope>
    <source>
        <strain evidence="1 2">ATCC 29098</strain>
    </source>
</reference>
<proteinExistence type="predicted"/>
<gene>
    <name evidence="1" type="ORF">DESPIG_00456</name>
</gene>
<evidence type="ECO:0000313" key="1">
    <source>
        <dbReference type="EMBL" id="EEB34583.1"/>
    </source>
</evidence>
<protein>
    <submittedName>
        <fullName evidence="1">Uncharacterized protein</fullName>
    </submittedName>
</protein>
<name>B6WQX6_9BACT</name>
<dbReference type="Proteomes" id="UP000003676">
    <property type="component" value="Unassembled WGS sequence"/>
</dbReference>
<evidence type="ECO:0000313" key="2">
    <source>
        <dbReference type="Proteomes" id="UP000003676"/>
    </source>
</evidence>
<dbReference type="HOGENOM" id="CLU_3134925_0_0_7"/>
<reference evidence="1 2" key="2">
    <citation type="submission" date="2008-10" db="EMBL/GenBank/DDBJ databases">
        <authorList>
            <person name="Fulton L."/>
            <person name="Clifton S."/>
            <person name="Fulton B."/>
            <person name="Xu J."/>
            <person name="Minx P."/>
            <person name="Pepin K.H."/>
            <person name="Johnson M."/>
            <person name="Bhonagiri V."/>
            <person name="Nash W.E."/>
            <person name="Mardis E.R."/>
            <person name="Wilson R.K."/>
        </authorList>
    </citation>
    <scope>NUCLEOTIDE SEQUENCE [LARGE SCALE GENOMIC DNA]</scope>
    <source>
        <strain evidence="1 2">ATCC 29098</strain>
    </source>
</reference>
<organism evidence="1 2">
    <name type="scientific">Desulfovibrio piger ATCC 29098</name>
    <dbReference type="NCBI Taxonomy" id="411464"/>
    <lineage>
        <taxon>Bacteria</taxon>
        <taxon>Pseudomonadati</taxon>
        <taxon>Thermodesulfobacteriota</taxon>
        <taxon>Desulfovibrionia</taxon>
        <taxon>Desulfovibrionales</taxon>
        <taxon>Desulfovibrionaceae</taxon>
        <taxon>Desulfovibrio</taxon>
    </lineage>
</organism>
<dbReference type="AlphaFoldDB" id="B6WQX6"/>
<sequence length="49" mass="5837">MRTKRHGRKIPLLPFSTHVRERKFGGRGHGLMREQLPFPKRSWAVQQRA</sequence>
<comment type="caution">
    <text evidence="1">The sequence shown here is derived from an EMBL/GenBank/DDBJ whole genome shotgun (WGS) entry which is preliminary data.</text>
</comment>